<dbReference type="OrthoDB" id="437239at2759"/>
<proteinExistence type="predicted"/>
<name>A0A1Q9DX27_SYMMI</name>
<comment type="caution">
    <text evidence="1">The sequence shown here is derived from an EMBL/GenBank/DDBJ whole genome shotgun (WGS) entry which is preliminary data.</text>
</comment>
<evidence type="ECO:0000313" key="2">
    <source>
        <dbReference type="Proteomes" id="UP000186817"/>
    </source>
</evidence>
<protein>
    <submittedName>
        <fullName evidence="1">Uncharacterized protein</fullName>
    </submittedName>
</protein>
<organism evidence="1 2">
    <name type="scientific">Symbiodinium microadriaticum</name>
    <name type="common">Dinoflagellate</name>
    <name type="synonym">Zooxanthella microadriatica</name>
    <dbReference type="NCBI Taxonomy" id="2951"/>
    <lineage>
        <taxon>Eukaryota</taxon>
        <taxon>Sar</taxon>
        <taxon>Alveolata</taxon>
        <taxon>Dinophyceae</taxon>
        <taxon>Suessiales</taxon>
        <taxon>Symbiodiniaceae</taxon>
        <taxon>Symbiodinium</taxon>
    </lineage>
</organism>
<dbReference type="Proteomes" id="UP000186817">
    <property type="component" value="Unassembled WGS sequence"/>
</dbReference>
<keyword evidence="2" id="KW-1185">Reference proteome</keyword>
<sequence>MAMSKSWSMWAPGLTLRIKRCLRAWLAHSSFVEHQAVSEERAAHLAKLTAEESEYRDHCLRGHIPFRKDCEVCIRASGKDRRHLRQKYGSAYTLSLDLGGPWQKAKDLYQTQRHVLIGTYQFPLLDKPAAEEGFHIPEDVVGVHEGGDDADDVSLEPEDGDIVVPDEHLEASEVEVKKVIESEEAWRALKDHATKPVRMINFMMAVSGGYIVEARGAKDDPDKLVMFPTTVVYDKVEHKSSVPECDVEFGEELPEPPTRPSSVEAFDTGWVLQEDLEVDIPSDDSPSACIVKTCYADDIAKSEELAREWLEQKKFSPQQCLELLESVGLDFRANRRGGIHGNEERIQTLAVGQYVRGHMCGVTNATKHRPMFVKYLVSFVREHNPDVAFSSVYLSCNTAVGVHKDRHNDYSCSNVICALGEFTGGELWLEDDGISRDDEAAVERKYGGRILVGKTVDVKNQRRTIEDTPNNIQDKLQTFRPLLEGPTGDF</sequence>
<accession>A0A1Q9DX27</accession>
<dbReference type="EMBL" id="LSRX01000351">
    <property type="protein sequence ID" value="OLP99730.1"/>
    <property type="molecule type" value="Genomic_DNA"/>
</dbReference>
<reference evidence="1 2" key="1">
    <citation type="submission" date="2016-02" db="EMBL/GenBank/DDBJ databases">
        <title>Genome analysis of coral dinoflagellate symbionts highlights evolutionary adaptations to a symbiotic lifestyle.</title>
        <authorList>
            <person name="Aranda M."/>
            <person name="Li Y."/>
            <person name="Liew Y.J."/>
            <person name="Baumgarten S."/>
            <person name="Simakov O."/>
            <person name="Wilson M."/>
            <person name="Piel J."/>
            <person name="Ashoor H."/>
            <person name="Bougouffa S."/>
            <person name="Bajic V.B."/>
            <person name="Ryu T."/>
            <person name="Ravasi T."/>
            <person name="Bayer T."/>
            <person name="Micklem G."/>
            <person name="Kim H."/>
            <person name="Bhak J."/>
            <person name="Lajeunesse T.C."/>
            <person name="Voolstra C.R."/>
        </authorList>
    </citation>
    <scope>NUCLEOTIDE SEQUENCE [LARGE SCALE GENOMIC DNA]</scope>
    <source>
        <strain evidence="1 2">CCMP2467</strain>
    </source>
</reference>
<evidence type="ECO:0000313" key="1">
    <source>
        <dbReference type="EMBL" id="OLP99730.1"/>
    </source>
</evidence>
<dbReference type="AlphaFoldDB" id="A0A1Q9DX27"/>
<gene>
    <name evidence="1" type="ORF">AK812_SmicGene17685</name>
</gene>